<protein>
    <submittedName>
        <fullName evidence="1">Uncharacterized protein</fullName>
    </submittedName>
</protein>
<keyword evidence="2" id="KW-1185">Reference proteome</keyword>
<dbReference type="EMBL" id="JQFZ01000159">
    <property type="protein sequence ID" value="KGO56828.1"/>
    <property type="molecule type" value="Genomic_DNA"/>
</dbReference>
<evidence type="ECO:0000313" key="2">
    <source>
        <dbReference type="Proteomes" id="UP000030143"/>
    </source>
</evidence>
<organism evidence="1 2">
    <name type="scientific">Penicillium expansum</name>
    <name type="common">Blue mold rot fungus</name>
    <dbReference type="NCBI Taxonomy" id="27334"/>
    <lineage>
        <taxon>Eukaryota</taxon>
        <taxon>Fungi</taxon>
        <taxon>Dikarya</taxon>
        <taxon>Ascomycota</taxon>
        <taxon>Pezizomycotina</taxon>
        <taxon>Eurotiomycetes</taxon>
        <taxon>Eurotiomycetidae</taxon>
        <taxon>Eurotiales</taxon>
        <taxon>Aspergillaceae</taxon>
        <taxon>Penicillium</taxon>
    </lineage>
</organism>
<dbReference type="Proteomes" id="UP000030143">
    <property type="component" value="Unassembled WGS sequence"/>
</dbReference>
<proteinExistence type="predicted"/>
<comment type="caution">
    <text evidence="1">The sequence shown here is derived from an EMBL/GenBank/DDBJ whole genome shotgun (WGS) entry which is preliminary data.</text>
</comment>
<gene>
    <name evidence="1" type="ORF">PEX2_076560</name>
</gene>
<name>A0A0A2K3K0_PENEN</name>
<sequence length="72" mass="8242">MIQILLAAHATVNRTVNSQMLSTFTRVDCYQRRERGHQSFPGSRCQSTSYRYIQHVKGGDQKKLIRTSLGSK</sequence>
<dbReference type="AlphaFoldDB" id="A0A0A2K3K0"/>
<evidence type="ECO:0000313" key="1">
    <source>
        <dbReference type="EMBL" id="KGO56828.1"/>
    </source>
</evidence>
<dbReference type="HOGENOM" id="CLU_2722974_0_0_1"/>
<dbReference type="RefSeq" id="XP_016598519.1">
    <property type="nucleotide sequence ID" value="XM_016744926.1"/>
</dbReference>
<accession>A0A0A2K3K0</accession>
<dbReference type="VEuPathDB" id="FungiDB:PEXP_049600"/>
<reference evidence="1 2" key="1">
    <citation type="journal article" date="2015" name="Mol. Plant Microbe Interact.">
        <title>Genome, transcriptome, and functional analyses of Penicillium expansum provide new insights into secondary metabolism and pathogenicity.</title>
        <authorList>
            <person name="Ballester A.R."/>
            <person name="Marcet-Houben M."/>
            <person name="Levin E."/>
            <person name="Sela N."/>
            <person name="Selma-Lazaro C."/>
            <person name="Carmona L."/>
            <person name="Wisniewski M."/>
            <person name="Droby S."/>
            <person name="Gonzalez-Candelas L."/>
            <person name="Gabaldon T."/>
        </authorList>
    </citation>
    <scope>NUCLEOTIDE SEQUENCE [LARGE SCALE GENOMIC DNA]</scope>
    <source>
        <strain evidence="1 2">MD-8</strain>
    </source>
</reference>
<dbReference type="GeneID" id="27680346"/>